<keyword evidence="5" id="KW-1185">Reference proteome</keyword>
<keyword evidence="2 4" id="KW-0378">Hydrolase</keyword>
<dbReference type="PANTHER" id="PTHR46470">
    <property type="entry name" value="N-ACYLNEURAMINATE-9-PHOSPHATASE"/>
    <property type="match status" value="1"/>
</dbReference>
<evidence type="ECO:0000313" key="5">
    <source>
        <dbReference type="Proteomes" id="UP001595384"/>
    </source>
</evidence>
<evidence type="ECO:0000313" key="4">
    <source>
        <dbReference type="EMBL" id="MFC3023705.1"/>
    </source>
</evidence>
<dbReference type="RefSeq" id="WP_123014504.1">
    <property type="nucleotide sequence ID" value="NZ_AP024912.1"/>
</dbReference>
<gene>
    <name evidence="4" type="ORF">ACFODT_07700</name>
</gene>
<comment type="caution">
    <text evidence="4">The sequence shown here is derived from an EMBL/GenBank/DDBJ whole genome shotgun (WGS) entry which is preliminary data.</text>
</comment>
<dbReference type="InterPro" id="IPR051400">
    <property type="entry name" value="HAD-like_hydrolase"/>
</dbReference>
<dbReference type="Gene3D" id="3.40.50.1000">
    <property type="entry name" value="HAD superfamily/HAD-like"/>
    <property type="match status" value="1"/>
</dbReference>
<evidence type="ECO:0000256" key="2">
    <source>
        <dbReference type="ARBA" id="ARBA00022801"/>
    </source>
</evidence>
<dbReference type="EC" id="3.1.3.-" evidence="4"/>
<reference evidence="5" key="1">
    <citation type="journal article" date="2019" name="Int. J. Syst. Evol. Microbiol.">
        <title>The Global Catalogue of Microorganisms (GCM) 10K type strain sequencing project: providing services to taxonomists for standard genome sequencing and annotation.</title>
        <authorList>
            <consortium name="The Broad Institute Genomics Platform"/>
            <consortium name="The Broad Institute Genome Sequencing Center for Infectious Disease"/>
            <person name="Wu L."/>
            <person name="Ma J."/>
        </authorList>
    </citation>
    <scope>NUCLEOTIDE SEQUENCE [LARGE SCALE GENOMIC DNA]</scope>
    <source>
        <strain evidence="5">KCTC 62784</strain>
    </source>
</reference>
<dbReference type="PANTHER" id="PTHR46470:SF2">
    <property type="entry name" value="GLYCERALDEHYDE 3-PHOSPHATE PHOSPHATASE"/>
    <property type="match status" value="1"/>
</dbReference>
<dbReference type="InterPro" id="IPR023214">
    <property type="entry name" value="HAD_sf"/>
</dbReference>
<protein>
    <submittedName>
        <fullName evidence="4">HAD family hydrolase</fullName>
        <ecNumber evidence="4">3.1.3.-</ecNumber>
    </submittedName>
</protein>
<name>A0ABV7CBE6_9VIBR</name>
<evidence type="ECO:0000256" key="3">
    <source>
        <dbReference type="ARBA" id="ARBA00022842"/>
    </source>
</evidence>
<organism evidence="4 5">
    <name type="scientific">Vibrio zhugei</name>
    <dbReference type="NCBI Taxonomy" id="2479546"/>
    <lineage>
        <taxon>Bacteria</taxon>
        <taxon>Pseudomonadati</taxon>
        <taxon>Pseudomonadota</taxon>
        <taxon>Gammaproteobacteria</taxon>
        <taxon>Vibrionales</taxon>
        <taxon>Vibrionaceae</taxon>
        <taxon>Vibrio</taxon>
    </lineage>
</organism>
<dbReference type="GO" id="GO:0016787">
    <property type="term" value="F:hydrolase activity"/>
    <property type="evidence" value="ECO:0007669"/>
    <property type="project" value="UniProtKB-KW"/>
</dbReference>
<dbReference type="Pfam" id="PF00702">
    <property type="entry name" value="Hydrolase"/>
    <property type="match status" value="1"/>
</dbReference>
<evidence type="ECO:0000256" key="1">
    <source>
        <dbReference type="ARBA" id="ARBA00022723"/>
    </source>
</evidence>
<dbReference type="InterPro" id="IPR036412">
    <property type="entry name" value="HAD-like_sf"/>
</dbReference>
<dbReference type="EMBL" id="JBHRSE010000051">
    <property type="protein sequence ID" value="MFC3023705.1"/>
    <property type="molecule type" value="Genomic_DNA"/>
</dbReference>
<keyword evidence="1" id="KW-0479">Metal-binding</keyword>
<proteinExistence type="predicted"/>
<sequence>MNKVYLFDWGDTLMVDSPEQSGKMCDWETVQTVNGATQALRTLSTNHKVYVATNAADSSEVDIKSVFERVGLAQYISGYFCQSTLGIGKGTLAFFHKIIDQLGVAPHSIIMVGDNYDNDIAPAVRAGIQGIWFNPKHTRVQVAKEVRQIHQLSELCG</sequence>
<accession>A0ABV7CBE6</accession>
<dbReference type="SUPFAM" id="SSF56784">
    <property type="entry name" value="HAD-like"/>
    <property type="match status" value="1"/>
</dbReference>
<keyword evidence="3" id="KW-0460">Magnesium</keyword>
<dbReference type="Proteomes" id="UP001595384">
    <property type="component" value="Unassembled WGS sequence"/>
</dbReference>